<evidence type="ECO:0000313" key="2">
    <source>
        <dbReference type="Proteomes" id="UP000467700"/>
    </source>
</evidence>
<dbReference type="Proteomes" id="UP000467700">
    <property type="component" value="Unassembled WGS sequence"/>
</dbReference>
<keyword evidence="2" id="KW-1185">Reference proteome</keyword>
<reference evidence="1 2" key="1">
    <citation type="submission" date="2020-01" db="EMBL/GenBank/DDBJ databases">
        <authorList>
            <person name="Gupta K D."/>
        </authorList>
    </citation>
    <scope>NUCLEOTIDE SEQUENCE [LARGE SCALE GENOMIC DNA]</scope>
</reference>
<dbReference type="InterPro" id="IPR011990">
    <property type="entry name" value="TPR-like_helical_dom_sf"/>
</dbReference>
<dbReference type="Gene3D" id="3.40.50.300">
    <property type="entry name" value="P-loop containing nucleotide triphosphate hydrolases"/>
    <property type="match status" value="1"/>
</dbReference>
<dbReference type="OrthoDB" id="3052556at2759"/>
<name>A0A8S0XQ66_CYCAE</name>
<evidence type="ECO:0008006" key="3">
    <source>
        <dbReference type="Google" id="ProtNLM"/>
    </source>
</evidence>
<dbReference type="GO" id="GO:0007166">
    <property type="term" value="P:cell surface receptor signaling pathway"/>
    <property type="evidence" value="ECO:0007669"/>
    <property type="project" value="InterPro"/>
</dbReference>
<gene>
    <name evidence="1" type="ORF">AAE3_LOCUS4694</name>
</gene>
<comment type="caution">
    <text evidence="1">The sequence shown here is derived from an EMBL/GenBank/DDBJ whole genome shotgun (WGS) entry which is preliminary data.</text>
</comment>
<dbReference type="InterPro" id="IPR036537">
    <property type="entry name" value="Adaptor_Cbl_N_dom_sf"/>
</dbReference>
<sequence>MRVASLCRASSSSFANLDLPETNLVLEASEFANDATCDLSPNCCIQEPQTRKDPLRSESDGIQLVPALEAAPSNPEYLAETAEKIVTVLQSAADFAPVPFVGLALSVGLKVVQACREMNIVQQQVKELQNRVCALIVAIGNSLTGPEAQENLKVAQGMQNDIEELHKNLQTIVDGLDEIKKKNRWLLIFYKRLNKEKVNGCISTLSIALEKFQLSNDLNTANGLGQLQSRLDQIAIMTGAVSDQVGKMDKKMDTNFNALMDAIRNSKDNTIREAMTRQQMPPNRQTLRGREDLVIEISKLLVGASTTSRVCVLGPGGMGKTALAVSVANSSLVQAKFSDLNRCWVPCIEASSTKLFLQLLYTSLRITADTKNPLDDILFELKRSITPRLILMDNFETTWNAPGCQKDVGDILRHLVDIPHVAILMTMRGLNPPADDIPWQKQMLEPINEASCRQLYHGVCPSTPLDDPHLAELLKALGYMPFAVKLMARLGKETESTVHQLLEDWEKLGTEMLSSDEESMDRTIDLSVDSQLMKNDPNALTLLAVLSMLPAGSTREHLEWCVPGGCTTTAIATLARAALAFRRQDNSSPNTPLYLFVPPVVQSYMRSKKRIPDTVGQHADVAELAKEDTNIQAVLFAWKVYEEDDSSGGVRRLSFSNELLRALVAFTWYSHDTNPCLDLAEHTLKVAQAARDSRYEAEANFCLGAMYAKLGLAESAREPLTKAREGLKALKTDLQARKRAAECGLYMAKIPMTDPAERLKYLQDIRREFASLSDVCGQVRCIVQMGRNSPQENALRVLQEGITLLENTEHRLDLARCLLAMTDVCHQMKDYTKAEWFIRRALAVAEPVKEAYLYMDLVESLATVLIEIPGRQVEALEQAMKALLLHQQNGRPVGIAENFELIGYIYIRLDNRFPDALQAYERAHEAYTRLGSLPAGKKGAPRCQSNIESLNRKIKTPSETIRLLKPGDLEEFV</sequence>
<dbReference type="PANTHER" id="PTHR47691:SF3">
    <property type="entry name" value="HTH-TYPE TRANSCRIPTIONAL REGULATOR RV0890C-RELATED"/>
    <property type="match status" value="1"/>
</dbReference>
<dbReference type="Gene3D" id="1.25.40.10">
    <property type="entry name" value="Tetratricopeptide repeat domain"/>
    <property type="match status" value="1"/>
</dbReference>
<organism evidence="1 2">
    <name type="scientific">Cyclocybe aegerita</name>
    <name type="common">Black poplar mushroom</name>
    <name type="synonym">Agrocybe aegerita</name>
    <dbReference type="NCBI Taxonomy" id="1973307"/>
    <lineage>
        <taxon>Eukaryota</taxon>
        <taxon>Fungi</taxon>
        <taxon>Dikarya</taxon>
        <taxon>Basidiomycota</taxon>
        <taxon>Agaricomycotina</taxon>
        <taxon>Agaricomycetes</taxon>
        <taxon>Agaricomycetidae</taxon>
        <taxon>Agaricales</taxon>
        <taxon>Agaricineae</taxon>
        <taxon>Bolbitiaceae</taxon>
        <taxon>Cyclocybe</taxon>
    </lineage>
</organism>
<dbReference type="EMBL" id="CACVBS010000036">
    <property type="protein sequence ID" value="CAA7262607.1"/>
    <property type="molecule type" value="Genomic_DNA"/>
</dbReference>
<dbReference type="SUPFAM" id="SSF48452">
    <property type="entry name" value="TPR-like"/>
    <property type="match status" value="2"/>
</dbReference>
<accession>A0A8S0XQ66</accession>
<protein>
    <recommendedName>
        <fullName evidence="3">NB-ARC domain-containing protein</fullName>
    </recommendedName>
</protein>
<dbReference type="PANTHER" id="PTHR47691">
    <property type="entry name" value="REGULATOR-RELATED"/>
    <property type="match status" value="1"/>
</dbReference>
<dbReference type="CDD" id="cd21037">
    <property type="entry name" value="MLKL_NTD"/>
    <property type="match status" value="1"/>
</dbReference>
<dbReference type="AlphaFoldDB" id="A0A8S0XQ66"/>
<dbReference type="SUPFAM" id="SSF52540">
    <property type="entry name" value="P-loop containing nucleoside triphosphate hydrolases"/>
    <property type="match status" value="1"/>
</dbReference>
<dbReference type="Gene3D" id="1.20.930.20">
    <property type="entry name" value="Adaptor protein Cbl, N-terminal domain"/>
    <property type="match status" value="1"/>
</dbReference>
<dbReference type="InterPro" id="IPR059179">
    <property type="entry name" value="MLKL-like_MCAfunc"/>
</dbReference>
<evidence type="ECO:0000313" key="1">
    <source>
        <dbReference type="EMBL" id="CAA7262607.1"/>
    </source>
</evidence>
<proteinExistence type="predicted"/>
<dbReference type="InterPro" id="IPR027417">
    <property type="entry name" value="P-loop_NTPase"/>
</dbReference>